<sequence>MQLNSWSKDCLRHTIPGFDPQPQMSQVWWYTHVIPSLRRWWPDDQFKDILGYIVILRTAWNT</sequence>
<dbReference type="AlphaFoldDB" id="G3I7I1"/>
<dbReference type="EMBL" id="JH001432">
    <property type="protein sequence ID" value="EGV93061.1"/>
    <property type="molecule type" value="Genomic_DNA"/>
</dbReference>
<gene>
    <name evidence="1" type="ORF">I79_019471</name>
</gene>
<dbReference type="InParanoid" id="G3I7I1"/>
<proteinExistence type="predicted"/>
<evidence type="ECO:0000313" key="2">
    <source>
        <dbReference type="Proteomes" id="UP000001075"/>
    </source>
</evidence>
<organism evidence="1 2">
    <name type="scientific">Cricetulus griseus</name>
    <name type="common">Chinese hamster</name>
    <name type="synonym">Cricetulus barabensis griseus</name>
    <dbReference type="NCBI Taxonomy" id="10029"/>
    <lineage>
        <taxon>Eukaryota</taxon>
        <taxon>Metazoa</taxon>
        <taxon>Chordata</taxon>
        <taxon>Craniata</taxon>
        <taxon>Vertebrata</taxon>
        <taxon>Euteleostomi</taxon>
        <taxon>Mammalia</taxon>
        <taxon>Eutheria</taxon>
        <taxon>Euarchontoglires</taxon>
        <taxon>Glires</taxon>
        <taxon>Rodentia</taxon>
        <taxon>Myomorpha</taxon>
        <taxon>Muroidea</taxon>
        <taxon>Cricetidae</taxon>
        <taxon>Cricetinae</taxon>
        <taxon>Cricetulus</taxon>
    </lineage>
</organism>
<reference evidence="2" key="1">
    <citation type="journal article" date="2011" name="Nat. Biotechnol.">
        <title>The genomic sequence of the Chinese hamster ovary (CHO)-K1 cell line.</title>
        <authorList>
            <person name="Xu X."/>
            <person name="Nagarajan H."/>
            <person name="Lewis N.E."/>
            <person name="Pan S."/>
            <person name="Cai Z."/>
            <person name="Liu X."/>
            <person name="Chen W."/>
            <person name="Xie M."/>
            <person name="Wang W."/>
            <person name="Hammond S."/>
            <person name="Andersen M.R."/>
            <person name="Neff N."/>
            <person name="Passarelli B."/>
            <person name="Koh W."/>
            <person name="Fan H.C."/>
            <person name="Wang J."/>
            <person name="Gui Y."/>
            <person name="Lee K.H."/>
            <person name="Betenbaugh M.J."/>
            <person name="Quake S.R."/>
            <person name="Famili I."/>
            <person name="Palsson B.O."/>
            <person name="Wang J."/>
        </authorList>
    </citation>
    <scope>NUCLEOTIDE SEQUENCE [LARGE SCALE GENOMIC DNA]</scope>
    <source>
        <strain evidence="2">CHO K1 cell line</strain>
    </source>
</reference>
<name>G3I7I1_CRIGR</name>
<protein>
    <submittedName>
        <fullName evidence="1">Uncharacterized protein</fullName>
    </submittedName>
</protein>
<accession>G3I7I1</accession>
<dbReference type="Proteomes" id="UP000001075">
    <property type="component" value="Unassembled WGS sequence"/>
</dbReference>
<evidence type="ECO:0000313" key="1">
    <source>
        <dbReference type="EMBL" id="EGV93061.1"/>
    </source>
</evidence>